<evidence type="ECO:0000256" key="1">
    <source>
        <dbReference type="SAM" id="Phobius"/>
    </source>
</evidence>
<gene>
    <name evidence="2" type="ORF">DOS84_04435</name>
</gene>
<reference evidence="2 3" key="1">
    <citation type="submission" date="2018-06" db="EMBL/GenBank/DDBJ databases">
        <title>Flavobacterium sp IMCC34762, genome.</title>
        <authorList>
            <person name="Joung Y."/>
            <person name="Cho J."/>
            <person name="Song J."/>
        </authorList>
    </citation>
    <scope>NUCLEOTIDE SEQUENCE [LARGE SCALE GENOMIC DNA]</scope>
    <source>
        <strain evidence="2 3">IMCC34762</strain>
    </source>
</reference>
<accession>A0A2W7TZL7</accession>
<dbReference type="AlphaFoldDB" id="A0A2W7TZL7"/>
<dbReference type="EMBL" id="QKXH01000002">
    <property type="protein sequence ID" value="PZX94806.1"/>
    <property type="molecule type" value="Genomic_DNA"/>
</dbReference>
<evidence type="ECO:0000313" key="2">
    <source>
        <dbReference type="EMBL" id="PZX94806.1"/>
    </source>
</evidence>
<keyword evidence="1" id="KW-1133">Transmembrane helix</keyword>
<keyword evidence="1" id="KW-0812">Transmembrane</keyword>
<comment type="caution">
    <text evidence="2">The sequence shown here is derived from an EMBL/GenBank/DDBJ whole genome shotgun (WGS) entry which is preliminary data.</text>
</comment>
<name>A0A2W7TZL7_9FLAO</name>
<keyword evidence="1" id="KW-0472">Membrane</keyword>
<evidence type="ECO:0008006" key="4">
    <source>
        <dbReference type="Google" id="ProtNLM"/>
    </source>
</evidence>
<protein>
    <recommendedName>
        <fullName evidence="4">GRAM domain-containing protein</fullName>
    </recommendedName>
</protein>
<proteinExistence type="predicted"/>
<dbReference type="OrthoDB" id="1352952at2"/>
<feature type="transmembrane region" description="Helical" evidence="1">
    <location>
        <begin position="6"/>
        <end position="24"/>
    </location>
</feature>
<evidence type="ECO:0000313" key="3">
    <source>
        <dbReference type="Proteomes" id="UP000249177"/>
    </source>
</evidence>
<sequence length="156" mass="18154">MDTSVTIIGLIITVLIGIPLTLVFRSNITNRAKIKEIKKQYSQNNHYNFELTETQNKKILSLDQKNKGFLFIDFSYKKETVYFVDLSNIVLCNLIETTQSRLGTISKVEIELVHKDTMQKEMIPIYNIENHLLDFNCLFEDHKLAKKWVGLINESL</sequence>
<dbReference type="RefSeq" id="WP_111408902.1">
    <property type="nucleotide sequence ID" value="NZ_QKXH01000002.1"/>
</dbReference>
<keyword evidence="3" id="KW-1185">Reference proteome</keyword>
<organism evidence="2 3">
    <name type="scientific">Flavobacterium aquariorum</name>
    <dbReference type="NCBI Taxonomy" id="2217670"/>
    <lineage>
        <taxon>Bacteria</taxon>
        <taxon>Pseudomonadati</taxon>
        <taxon>Bacteroidota</taxon>
        <taxon>Flavobacteriia</taxon>
        <taxon>Flavobacteriales</taxon>
        <taxon>Flavobacteriaceae</taxon>
        <taxon>Flavobacterium</taxon>
    </lineage>
</organism>
<dbReference type="Proteomes" id="UP000249177">
    <property type="component" value="Unassembled WGS sequence"/>
</dbReference>